<dbReference type="Proteomes" id="UP000660110">
    <property type="component" value="Unassembled WGS sequence"/>
</dbReference>
<name>A0A917B200_HALAA</name>
<sequence>MSPSIKLELSEEEYEKAMLDAYSSHCSSIREYLRLLLFDEAPSYNYEDLLWQVEVGVENMESGTRFLIRELITEQDWNEIPLTVRKNLGRMVIQTVLNGTDFTSIIPDRKDSQGVQWYRKK</sequence>
<comment type="caution">
    <text evidence="1">The sequence shown here is derived from an EMBL/GenBank/DDBJ whole genome shotgun (WGS) entry which is preliminary data.</text>
</comment>
<gene>
    <name evidence="1" type="ORF">GCM10010954_15820</name>
</gene>
<accession>A0A917B200</accession>
<evidence type="ECO:0000313" key="1">
    <source>
        <dbReference type="EMBL" id="GGF17890.1"/>
    </source>
</evidence>
<dbReference type="RefSeq" id="WP_188376960.1">
    <property type="nucleotide sequence ID" value="NZ_BMEL01000002.1"/>
</dbReference>
<organism evidence="1 2">
    <name type="scientific">Halobacillus andaensis</name>
    <dbReference type="NCBI Taxonomy" id="1176239"/>
    <lineage>
        <taxon>Bacteria</taxon>
        <taxon>Bacillati</taxon>
        <taxon>Bacillota</taxon>
        <taxon>Bacilli</taxon>
        <taxon>Bacillales</taxon>
        <taxon>Bacillaceae</taxon>
        <taxon>Halobacillus</taxon>
    </lineage>
</organism>
<protein>
    <submittedName>
        <fullName evidence="1">Uncharacterized protein</fullName>
    </submittedName>
</protein>
<reference evidence="1" key="1">
    <citation type="journal article" date="2014" name="Int. J. Syst. Evol. Microbiol.">
        <title>Complete genome sequence of Corynebacterium casei LMG S-19264T (=DSM 44701T), isolated from a smear-ripened cheese.</title>
        <authorList>
            <consortium name="US DOE Joint Genome Institute (JGI-PGF)"/>
            <person name="Walter F."/>
            <person name="Albersmeier A."/>
            <person name="Kalinowski J."/>
            <person name="Ruckert C."/>
        </authorList>
    </citation>
    <scope>NUCLEOTIDE SEQUENCE</scope>
    <source>
        <strain evidence="1">CGMCC 1.12153</strain>
    </source>
</reference>
<evidence type="ECO:0000313" key="2">
    <source>
        <dbReference type="Proteomes" id="UP000660110"/>
    </source>
</evidence>
<proteinExistence type="predicted"/>
<dbReference type="EMBL" id="BMEL01000002">
    <property type="protein sequence ID" value="GGF17890.1"/>
    <property type="molecule type" value="Genomic_DNA"/>
</dbReference>
<keyword evidence="2" id="KW-1185">Reference proteome</keyword>
<dbReference type="InterPro" id="IPR010813">
    <property type="entry name" value="DUF1413"/>
</dbReference>
<reference evidence="1" key="2">
    <citation type="submission" date="2020-09" db="EMBL/GenBank/DDBJ databases">
        <authorList>
            <person name="Sun Q."/>
            <person name="Zhou Y."/>
        </authorList>
    </citation>
    <scope>NUCLEOTIDE SEQUENCE</scope>
    <source>
        <strain evidence="1">CGMCC 1.12153</strain>
    </source>
</reference>
<dbReference type="Pfam" id="PF07205">
    <property type="entry name" value="DUF1413"/>
    <property type="match status" value="1"/>
</dbReference>
<dbReference type="AlphaFoldDB" id="A0A917B200"/>